<sequence>MKKLFNNSAAYAAVRQTDVYHTTTEPLQESLSPTQAVFHKYLKGQFNDKPKWVFTTMICGLCAITIGSIILAVNPYEIVFRQKVTFYPDSEEFVMWEKPEVELYLKVYLFNVTNSEEFMSGKENKLRFQQTGPYVYRELMHHSNATFNENGTITSIPVHPLVYMPHMTNGSQDDYLIMPNIALLSFAQVMRDASIFTRLGVNMLIKNTKTQPLVRMTAKEFMFSYKSTLLTIGNSFLPNWIHFDKLGLIDRMYNFDGDSSTTFSGQKDIRRSGLIDNYRGTPYLPHWPSPPCNNVSYASDGTKFPSRITKDQELLFFRRSLCRSMPLVRVGEEVVSGMHAYRYNFKKNALDNGEVDPKNKCFCKNKCFPRGIFDVQDCYYGFPIALSYPHFMDADPKVLDSVEGLKPDHDLHHTYFVINEESGLPLNVSVKMQINMVFDDLSKISNVPRFSHRILPMLWMDITMKELPPSMARKFYLYLTVGPIAQALSTYLLLTCGVAFILLSLASALLIPRMRLVSSNRGDNQESVERKPEPPIGKKRVPTIPMQNNNREMDMYYCSLLAVPPEES</sequence>
<evidence type="ECO:0000256" key="9">
    <source>
        <dbReference type="SAM" id="Phobius"/>
    </source>
</evidence>
<keyword evidence="5 9" id="KW-1133">Transmembrane helix</keyword>
<dbReference type="OrthoDB" id="18585at2759"/>
<evidence type="ECO:0000256" key="7">
    <source>
        <dbReference type="ARBA" id="ARBA00023180"/>
    </source>
</evidence>
<dbReference type="GO" id="GO:0005886">
    <property type="term" value="C:plasma membrane"/>
    <property type="evidence" value="ECO:0007669"/>
    <property type="project" value="UniProtKB-SubCell"/>
</dbReference>
<proteinExistence type="inferred from homology"/>
<dbReference type="AlphaFoldDB" id="A0A9P0HJZ9"/>
<evidence type="ECO:0000256" key="5">
    <source>
        <dbReference type="ARBA" id="ARBA00022989"/>
    </source>
</evidence>
<comment type="similarity">
    <text evidence="2">Belongs to the CD36 family.</text>
</comment>
<evidence type="ECO:0000256" key="6">
    <source>
        <dbReference type="ARBA" id="ARBA00023136"/>
    </source>
</evidence>
<evidence type="ECO:0000256" key="4">
    <source>
        <dbReference type="ARBA" id="ARBA00022692"/>
    </source>
</evidence>
<comment type="subcellular location">
    <subcellularLocation>
        <location evidence="1">Cell membrane</location>
    </subcellularLocation>
</comment>
<feature type="region of interest" description="Disordered" evidence="8">
    <location>
        <begin position="521"/>
        <end position="544"/>
    </location>
</feature>
<feature type="transmembrane region" description="Helical" evidence="9">
    <location>
        <begin position="491"/>
        <end position="511"/>
    </location>
</feature>
<dbReference type="InterPro" id="IPR002159">
    <property type="entry name" value="CD36_fam"/>
</dbReference>
<protein>
    <recommendedName>
        <fullName evidence="12">Scavenger receptor class B member 1</fullName>
    </recommendedName>
</protein>
<dbReference type="PRINTS" id="PR01609">
    <property type="entry name" value="CD36FAMILY"/>
</dbReference>
<evidence type="ECO:0000256" key="1">
    <source>
        <dbReference type="ARBA" id="ARBA00004236"/>
    </source>
</evidence>
<accession>A0A9P0HJZ9</accession>
<keyword evidence="6 9" id="KW-0472">Membrane</keyword>
<keyword evidence="11" id="KW-1185">Reference proteome</keyword>
<evidence type="ECO:0000256" key="3">
    <source>
        <dbReference type="ARBA" id="ARBA00022475"/>
    </source>
</evidence>
<dbReference type="EMBL" id="OV725081">
    <property type="protein sequence ID" value="CAH1403132.1"/>
    <property type="molecule type" value="Genomic_DNA"/>
</dbReference>
<dbReference type="GO" id="GO:0005044">
    <property type="term" value="F:scavenger receptor activity"/>
    <property type="evidence" value="ECO:0007669"/>
    <property type="project" value="TreeGrafter"/>
</dbReference>
<keyword evidence="4 9" id="KW-0812">Transmembrane</keyword>
<keyword evidence="7" id="KW-0325">Glycoprotein</keyword>
<dbReference type="Proteomes" id="UP001152798">
    <property type="component" value="Chromosome 5"/>
</dbReference>
<evidence type="ECO:0000313" key="10">
    <source>
        <dbReference type="EMBL" id="CAH1403132.1"/>
    </source>
</evidence>
<evidence type="ECO:0000256" key="2">
    <source>
        <dbReference type="ARBA" id="ARBA00010532"/>
    </source>
</evidence>
<keyword evidence="3" id="KW-1003">Cell membrane</keyword>
<dbReference type="PANTHER" id="PTHR11923:SF67">
    <property type="entry name" value="RE68569P"/>
    <property type="match status" value="1"/>
</dbReference>
<dbReference type="PANTHER" id="PTHR11923">
    <property type="entry name" value="SCAVENGER RECEPTOR CLASS B TYPE-1 SR-B1"/>
    <property type="match status" value="1"/>
</dbReference>
<dbReference type="Pfam" id="PF01130">
    <property type="entry name" value="CD36"/>
    <property type="match status" value="1"/>
</dbReference>
<organism evidence="10 11">
    <name type="scientific">Nezara viridula</name>
    <name type="common">Southern green stink bug</name>
    <name type="synonym">Cimex viridulus</name>
    <dbReference type="NCBI Taxonomy" id="85310"/>
    <lineage>
        <taxon>Eukaryota</taxon>
        <taxon>Metazoa</taxon>
        <taxon>Ecdysozoa</taxon>
        <taxon>Arthropoda</taxon>
        <taxon>Hexapoda</taxon>
        <taxon>Insecta</taxon>
        <taxon>Pterygota</taxon>
        <taxon>Neoptera</taxon>
        <taxon>Paraneoptera</taxon>
        <taxon>Hemiptera</taxon>
        <taxon>Heteroptera</taxon>
        <taxon>Panheteroptera</taxon>
        <taxon>Pentatomomorpha</taxon>
        <taxon>Pentatomoidea</taxon>
        <taxon>Pentatomidae</taxon>
        <taxon>Pentatominae</taxon>
        <taxon>Nezara</taxon>
    </lineage>
</organism>
<evidence type="ECO:0008006" key="12">
    <source>
        <dbReference type="Google" id="ProtNLM"/>
    </source>
</evidence>
<reference evidence="10" key="1">
    <citation type="submission" date="2022-01" db="EMBL/GenBank/DDBJ databases">
        <authorList>
            <person name="King R."/>
        </authorList>
    </citation>
    <scope>NUCLEOTIDE SEQUENCE</scope>
</reference>
<name>A0A9P0HJZ9_NEZVI</name>
<evidence type="ECO:0000256" key="8">
    <source>
        <dbReference type="SAM" id="MobiDB-lite"/>
    </source>
</evidence>
<gene>
    <name evidence="10" type="ORF">NEZAVI_LOCUS11789</name>
</gene>
<dbReference type="GO" id="GO:0005737">
    <property type="term" value="C:cytoplasm"/>
    <property type="evidence" value="ECO:0007669"/>
    <property type="project" value="TreeGrafter"/>
</dbReference>
<feature type="compositionally biased region" description="Basic and acidic residues" evidence="8">
    <location>
        <begin position="523"/>
        <end position="533"/>
    </location>
</feature>
<evidence type="ECO:0000313" key="11">
    <source>
        <dbReference type="Proteomes" id="UP001152798"/>
    </source>
</evidence>
<feature type="transmembrane region" description="Helical" evidence="9">
    <location>
        <begin position="52"/>
        <end position="73"/>
    </location>
</feature>